<feature type="signal peptide" evidence="1">
    <location>
        <begin position="1"/>
        <end position="29"/>
    </location>
</feature>
<sequence length="92" mass="10272">MRRFSKQHLVSCILFLLLVMSHLPIPSFALRRTTFREEAVSGFRSHELPPSPTIAPSQEKAAAIFANADSICGKKYTVSRRTVPQGPNPLHN</sequence>
<evidence type="ECO:0000313" key="3">
    <source>
        <dbReference type="Proteomes" id="UP000006038"/>
    </source>
</evidence>
<organism evidence="2">
    <name type="scientific">Oryza brachyantha</name>
    <name type="common">malo sina</name>
    <dbReference type="NCBI Taxonomy" id="4533"/>
    <lineage>
        <taxon>Eukaryota</taxon>
        <taxon>Viridiplantae</taxon>
        <taxon>Streptophyta</taxon>
        <taxon>Embryophyta</taxon>
        <taxon>Tracheophyta</taxon>
        <taxon>Spermatophyta</taxon>
        <taxon>Magnoliopsida</taxon>
        <taxon>Liliopsida</taxon>
        <taxon>Poales</taxon>
        <taxon>Poaceae</taxon>
        <taxon>BOP clade</taxon>
        <taxon>Oryzoideae</taxon>
        <taxon>Oryzeae</taxon>
        <taxon>Oryzinae</taxon>
        <taxon>Oryza</taxon>
    </lineage>
</organism>
<dbReference type="eggNOG" id="ENOG502R884">
    <property type="taxonomic scope" value="Eukaryota"/>
</dbReference>
<dbReference type="AlphaFoldDB" id="J3LIL5"/>
<dbReference type="EnsemblPlants" id="OB02G44820.1">
    <property type="protein sequence ID" value="OB02G44820.1"/>
    <property type="gene ID" value="OB02G44820"/>
</dbReference>
<dbReference type="Gramene" id="OB02G44820.1">
    <property type="protein sequence ID" value="OB02G44820.1"/>
    <property type="gene ID" value="OB02G44820"/>
</dbReference>
<dbReference type="OMA" id="ADSICGE"/>
<dbReference type="Proteomes" id="UP000006038">
    <property type="component" value="Unassembled WGS sequence"/>
</dbReference>
<proteinExistence type="predicted"/>
<dbReference type="HOGENOM" id="CLU_2501012_0_0_1"/>
<name>J3LIL5_ORYBR</name>
<reference evidence="2" key="1">
    <citation type="submission" date="2013-04" db="UniProtKB">
        <authorList>
            <consortium name="EnsemblPlants"/>
        </authorList>
    </citation>
    <scope>IDENTIFICATION</scope>
</reference>
<evidence type="ECO:0000313" key="2">
    <source>
        <dbReference type="EnsemblPlants" id="OB02G44820.1"/>
    </source>
</evidence>
<feature type="chain" id="PRO_5003772663" evidence="1">
    <location>
        <begin position="30"/>
        <end position="92"/>
    </location>
</feature>
<evidence type="ECO:0000256" key="1">
    <source>
        <dbReference type="SAM" id="SignalP"/>
    </source>
</evidence>
<accession>J3LIL5</accession>
<protein>
    <submittedName>
        <fullName evidence="2">Uncharacterized protein</fullName>
    </submittedName>
</protein>
<keyword evidence="3" id="KW-1185">Reference proteome</keyword>
<keyword evidence="1" id="KW-0732">Signal</keyword>